<dbReference type="OrthoDB" id="415618at2759"/>
<protein>
    <recommendedName>
        <fullName evidence="2">M23ase beta-sheet core domain-containing protein</fullName>
    </recommendedName>
</protein>
<dbReference type="Proteomes" id="UP000663842">
    <property type="component" value="Unassembled WGS sequence"/>
</dbReference>
<dbReference type="InterPro" id="IPR050570">
    <property type="entry name" value="Cell_wall_metabolism_enzyme"/>
</dbReference>
<evidence type="ECO:0000256" key="1">
    <source>
        <dbReference type="SAM" id="SignalP"/>
    </source>
</evidence>
<dbReference type="Proteomes" id="UP000681967">
    <property type="component" value="Unassembled WGS sequence"/>
</dbReference>
<dbReference type="EMBL" id="CAJNRG010019375">
    <property type="protein sequence ID" value="CAF2272284.1"/>
    <property type="molecule type" value="Genomic_DNA"/>
</dbReference>
<evidence type="ECO:0000313" key="3">
    <source>
        <dbReference type="EMBL" id="CAF1239077.1"/>
    </source>
</evidence>
<dbReference type="EMBL" id="CAJNOV010006214">
    <property type="protein sequence ID" value="CAF1239077.1"/>
    <property type="molecule type" value="Genomic_DNA"/>
</dbReference>
<feature type="domain" description="M23ase beta-sheet core" evidence="2">
    <location>
        <begin position="44"/>
        <end position="131"/>
    </location>
</feature>
<evidence type="ECO:0000313" key="8">
    <source>
        <dbReference type="EMBL" id="CAF3992707.1"/>
    </source>
</evidence>
<dbReference type="InterPro" id="IPR011055">
    <property type="entry name" value="Dup_hybrid_motif"/>
</dbReference>
<dbReference type="EMBL" id="CAJOBG010004090">
    <property type="protein sequence ID" value="CAF4094431.1"/>
    <property type="molecule type" value="Genomic_DNA"/>
</dbReference>
<evidence type="ECO:0000313" key="9">
    <source>
        <dbReference type="EMBL" id="CAF4094431.1"/>
    </source>
</evidence>
<dbReference type="Pfam" id="PF01551">
    <property type="entry name" value="Peptidase_M23"/>
    <property type="match status" value="1"/>
</dbReference>
<dbReference type="Proteomes" id="UP000663866">
    <property type="component" value="Unassembled WGS sequence"/>
</dbReference>
<proteinExistence type="predicted"/>
<dbReference type="PANTHER" id="PTHR21666">
    <property type="entry name" value="PEPTIDASE-RELATED"/>
    <property type="match status" value="1"/>
</dbReference>
<evidence type="ECO:0000313" key="7">
    <source>
        <dbReference type="EMBL" id="CAF3879724.1"/>
    </source>
</evidence>
<dbReference type="CDD" id="cd12797">
    <property type="entry name" value="M23_peptidase"/>
    <property type="match status" value="1"/>
</dbReference>
<evidence type="ECO:0000313" key="6">
    <source>
        <dbReference type="EMBL" id="CAF2272284.1"/>
    </source>
</evidence>
<dbReference type="Proteomes" id="UP000663887">
    <property type="component" value="Unassembled WGS sequence"/>
</dbReference>
<dbReference type="EMBL" id="CAJNRF010017951">
    <property type="protein sequence ID" value="CAF2243806.1"/>
    <property type="molecule type" value="Genomic_DNA"/>
</dbReference>
<dbReference type="Proteomes" id="UP000663834">
    <property type="component" value="Unassembled WGS sequence"/>
</dbReference>
<dbReference type="AlphaFoldDB" id="A0A819ULS2"/>
<evidence type="ECO:0000259" key="2">
    <source>
        <dbReference type="Pfam" id="PF01551"/>
    </source>
</evidence>
<dbReference type="InterPro" id="IPR016047">
    <property type="entry name" value="M23ase_b-sheet_dom"/>
</dbReference>
<dbReference type="EMBL" id="CAJOBJ010004206">
    <property type="protein sequence ID" value="CAF3992707.1"/>
    <property type="molecule type" value="Genomic_DNA"/>
</dbReference>
<dbReference type="EMBL" id="CAJOBH010001909">
    <property type="protein sequence ID" value="CAF3879724.1"/>
    <property type="molecule type" value="Genomic_DNA"/>
</dbReference>
<sequence length="148" mass="15691">MGMSINVLCFLFLILGAVVLGHLPIPGRSVTTPFGKPGSWAAGYHTGADYACPVGTSVHATASGKVITANWGAAYGTHIVIESSDKVRQLYAHLSQKLVSVGKNVKAGDVIAKSGNTGRSTGPHLHYEERVSPYGYNNHRKPQLNIAH</sequence>
<evidence type="ECO:0000313" key="4">
    <source>
        <dbReference type="EMBL" id="CAF1377530.1"/>
    </source>
</evidence>
<dbReference type="GO" id="GO:0004222">
    <property type="term" value="F:metalloendopeptidase activity"/>
    <property type="evidence" value="ECO:0007669"/>
    <property type="project" value="TreeGrafter"/>
</dbReference>
<dbReference type="EMBL" id="CAJNOW010003287">
    <property type="protein sequence ID" value="CAF1377530.1"/>
    <property type="molecule type" value="Genomic_DNA"/>
</dbReference>
<name>A0A819ULS2_9BILA</name>
<keyword evidence="1" id="KW-0732">Signal</keyword>
<dbReference type="Proteomes" id="UP000663855">
    <property type="component" value="Unassembled WGS sequence"/>
</dbReference>
<accession>A0A819ULS2</accession>
<dbReference type="PANTHER" id="PTHR21666:SF270">
    <property type="entry name" value="MUREIN HYDROLASE ACTIVATOR ENVC"/>
    <property type="match status" value="1"/>
</dbReference>
<reference evidence="9" key="1">
    <citation type="submission" date="2021-02" db="EMBL/GenBank/DDBJ databases">
        <authorList>
            <person name="Nowell W R."/>
        </authorList>
    </citation>
    <scope>NUCLEOTIDE SEQUENCE</scope>
</reference>
<evidence type="ECO:0000313" key="10">
    <source>
        <dbReference type="EMBL" id="CAF4247899.1"/>
    </source>
</evidence>
<dbReference type="Proteomes" id="UP000681720">
    <property type="component" value="Unassembled WGS sequence"/>
</dbReference>
<gene>
    <name evidence="7" type="ORF">BYL167_LOCUS7380</name>
    <name evidence="3" type="ORF">CJN711_LOCUS13897</name>
    <name evidence="8" type="ORF">GIL414_LOCUS11301</name>
    <name evidence="4" type="ORF">KQP761_LOCUS8540</name>
    <name evidence="9" type="ORF">OVN521_LOCUS20544</name>
    <name evidence="10" type="ORF">UXM345_LOCUS30556</name>
    <name evidence="5" type="ORF">WKI299_LOCUS36658</name>
    <name evidence="6" type="ORF">XDN619_LOCUS37208</name>
</gene>
<evidence type="ECO:0000313" key="11">
    <source>
        <dbReference type="Proteomes" id="UP000663866"/>
    </source>
</evidence>
<organism evidence="9 11">
    <name type="scientific">Rotaria magnacalcarata</name>
    <dbReference type="NCBI Taxonomy" id="392030"/>
    <lineage>
        <taxon>Eukaryota</taxon>
        <taxon>Metazoa</taxon>
        <taxon>Spiralia</taxon>
        <taxon>Gnathifera</taxon>
        <taxon>Rotifera</taxon>
        <taxon>Eurotatoria</taxon>
        <taxon>Bdelloidea</taxon>
        <taxon>Philodinida</taxon>
        <taxon>Philodinidae</taxon>
        <taxon>Rotaria</taxon>
    </lineage>
</organism>
<keyword evidence="11" id="KW-1185">Reference proteome</keyword>
<dbReference type="Gene3D" id="2.70.70.10">
    <property type="entry name" value="Glucose Permease (Domain IIA)"/>
    <property type="match status" value="1"/>
</dbReference>
<feature type="chain" id="PRO_5035619839" description="M23ase beta-sheet core domain-containing protein" evidence="1">
    <location>
        <begin position="22"/>
        <end position="148"/>
    </location>
</feature>
<dbReference type="SUPFAM" id="SSF51261">
    <property type="entry name" value="Duplicated hybrid motif"/>
    <property type="match status" value="1"/>
</dbReference>
<dbReference type="EMBL" id="CAJOBF010008088">
    <property type="protein sequence ID" value="CAF4247899.1"/>
    <property type="molecule type" value="Genomic_DNA"/>
</dbReference>
<comment type="caution">
    <text evidence="9">The sequence shown here is derived from an EMBL/GenBank/DDBJ whole genome shotgun (WGS) entry which is preliminary data.</text>
</comment>
<evidence type="ECO:0000313" key="5">
    <source>
        <dbReference type="EMBL" id="CAF2243806.1"/>
    </source>
</evidence>
<feature type="signal peptide" evidence="1">
    <location>
        <begin position="1"/>
        <end position="21"/>
    </location>
</feature>
<dbReference type="Proteomes" id="UP000663856">
    <property type="component" value="Unassembled WGS sequence"/>
</dbReference>